<reference evidence="6 7" key="1">
    <citation type="journal article" date="2013" name="Genome Announc.">
        <title>Draft Genome Sequence of the Psychrophilic and Alkaliphilic Rhodonellum psychrophilum Strain GCM71T.</title>
        <authorList>
            <person name="Hauptmann A.L."/>
            <person name="Glaring M.A."/>
            <person name="Hallin P.F."/>
            <person name="Prieme A."/>
            <person name="Stougaard P."/>
        </authorList>
    </citation>
    <scope>NUCLEOTIDE SEQUENCE [LARGE SCALE GENOMIC DNA]</scope>
    <source>
        <strain evidence="6 7">GCM71</strain>
    </source>
</reference>
<dbReference type="InterPro" id="IPR016024">
    <property type="entry name" value="ARM-type_fold"/>
</dbReference>
<dbReference type="PROSITE" id="PS51007">
    <property type="entry name" value="CYTC"/>
    <property type="match status" value="1"/>
</dbReference>
<dbReference type="PANTHER" id="PTHR33546">
    <property type="entry name" value="LARGE, MULTIFUNCTIONAL SECRETED PROTEIN-RELATED"/>
    <property type="match status" value="1"/>
</dbReference>
<dbReference type="InterPro" id="IPR013428">
    <property type="entry name" value="Membrane-bound_put_N"/>
</dbReference>
<evidence type="ECO:0000256" key="2">
    <source>
        <dbReference type="ARBA" id="ARBA00022723"/>
    </source>
</evidence>
<dbReference type="PROSITE" id="PS50077">
    <property type="entry name" value="HEAT_REPEAT"/>
    <property type="match status" value="1"/>
</dbReference>
<evidence type="ECO:0000313" key="6">
    <source>
        <dbReference type="EMBL" id="ERM84653.1"/>
    </source>
</evidence>
<dbReference type="InterPro" id="IPR036909">
    <property type="entry name" value="Cyt_c-like_dom_sf"/>
</dbReference>
<dbReference type="GO" id="GO:0009055">
    <property type="term" value="F:electron transfer activity"/>
    <property type="evidence" value="ECO:0007669"/>
    <property type="project" value="InterPro"/>
</dbReference>
<dbReference type="SUPFAM" id="SSF46626">
    <property type="entry name" value="Cytochrome c"/>
    <property type="match status" value="1"/>
</dbReference>
<keyword evidence="7" id="KW-1185">Reference proteome</keyword>
<dbReference type="NCBIfam" id="TIGR02604">
    <property type="entry name" value="Piru_Ver_Nterm"/>
    <property type="match status" value="1"/>
</dbReference>
<dbReference type="SUPFAM" id="SSF50952">
    <property type="entry name" value="Soluble quinoprotein glucose dehydrogenase"/>
    <property type="match status" value="1"/>
</dbReference>
<accession>U5C3L6</accession>
<dbReference type="SUPFAM" id="SSF48371">
    <property type="entry name" value="ARM repeat"/>
    <property type="match status" value="2"/>
</dbReference>
<feature type="domain" description="Cytochrome c" evidence="5">
    <location>
        <begin position="892"/>
        <end position="1026"/>
    </location>
</feature>
<sequence>MNHFPKNKPKKPKMINSTVAKPISMIVLMVSFFYSCTSKTPPKDFDLLTEEERRLPENALAGITLAEGLEAKIFASEPTITNPTNIDIDHKGRVWVCEAFNYRPEITGNDTREAGDRIMILEDTNGDGVQDKSTVFYQGPEISSPLGIWVMGNQAIVSQSPYVWLFTDTDGDDKADKKEIIFQGISGEQHDHGMHAFVFGPDGKFYFNFGNEGGQLKDRNGEIVKDISGKEISPANYRQGLVFRCDTDFTNIEVLGQNFRNNYEVAVDSYGTLWQSDNDDDGNKAVRINFVMEYGNYGYQDEMTGAGWRANRTNKEAEIPLQHWHLNDPGVVPNLLQTGAGSPTGILVYEGRLLPEVFWDQMIHTDAGPNVVRAYPVTKSGAGYKAEIVDIMKGGKNQWFRPSDVAVAPDGSLMVADWYDPGVGGHQVGDLNRGRIFRIAPPKTPYRNPDYDLKTVDGALEALQNPNLSWRYQAWNALNGMGSKAEQGLSEMFDNHENTRMQARALWLLAKIEGKEKIHVEKAIQDENPDIRITGIRIARQMKMDLIPYLQQLVEDKDPQVRREAAIALRHNKAPEAAALWTKLALQHDGEDRWYLEALGIGADGQWDSYFSNWAEEVKDQALANKSNRDIIWRARTGKSIPMLASLASDSSEEIDQRLRYFRAFDFNPDGEAKSKALVNMLESDKRQPSPINKLVLAHLDPAFTRKSNLAMTALKGVLNDVEGTQEFVEMVQRFEVKEENPRLLKLVLANSDNNIGRSAAGTLLRQGGADHVNQVLAGKDEKQIFAMLQAIKRVGSKESIQILETLTFDQKQPLSVRREAAGSIGGSYDGEGKVLELLKAEKFPENLKAAAVSGVSNAWRKSVRMEAASYLDNNDEENKTLPIKTLMEMEGNIDNGLTIFKRNCSVCHQVNEIGLDFGPKLSEIGSKLPKEAQYLSILHPDAGISFGYEGYMVKLKDGSTLGGIISSRTETDIDLKMPGGTVTPLKTSDITSITQMENSMMPSGLEKSMSSQELVDLVEYLMTLKSKSQ</sequence>
<dbReference type="eggNOG" id="COG2133">
    <property type="taxonomic scope" value="Bacteria"/>
</dbReference>
<dbReference type="InterPro" id="IPR011041">
    <property type="entry name" value="Quinoprot_gluc/sorb_DH_b-prop"/>
</dbReference>
<dbReference type="AlphaFoldDB" id="U5C3L6"/>
<dbReference type="Pfam" id="PF00034">
    <property type="entry name" value="Cytochrom_C"/>
    <property type="match status" value="1"/>
</dbReference>
<dbReference type="GO" id="GO:0046872">
    <property type="term" value="F:metal ion binding"/>
    <property type="evidence" value="ECO:0007669"/>
    <property type="project" value="UniProtKB-KW"/>
</dbReference>
<dbReference type="InterPro" id="IPR011042">
    <property type="entry name" value="6-blade_b-propeller_TolB-like"/>
</dbReference>
<name>U5C3L6_9BACT</name>
<dbReference type="Pfam" id="PF13646">
    <property type="entry name" value="HEAT_2"/>
    <property type="match status" value="1"/>
</dbReference>
<dbReference type="Gene3D" id="1.25.10.10">
    <property type="entry name" value="Leucine-rich Repeat Variant"/>
    <property type="match status" value="1"/>
</dbReference>
<protein>
    <recommendedName>
        <fullName evidence="5">Cytochrome c domain-containing protein</fullName>
    </recommendedName>
</protein>
<keyword evidence="3 4" id="KW-0408">Iron</keyword>
<dbReference type="InterPro" id="IPR021133">
    <property type="entry name" value="HEAT_type_2"/>
</dbReference>
<dbReference type="InterPro" id="IPR013427">
    <property type="entry name" value="Haem-bd_dom_put"/>
</dbReference>
<evidence type="ECO:0000256" key="4">
    <source>
        <dbReference type="PROSITE-ProRule" id="PRU00433"/>
    </source>
</evidence>
<evidence type="ECO:0000259" key="5">
    <source>
        <dbReference type="PROSITE" id="PS51007"/>
    </source>
</evidence>
<dbReference type="Proteomes" id="UP000016843">
    <property type="component" value="Unassembled WGS sequence"/>
</dbReference>
<dbReference type="eggNOG" id="COG1413">
    <property type="taxonomic scope" value="Bacteria"/>
</dbReference>
<dbReference type="PANTHER" id="PTHR33546:SF1">
    <property type="entry name" value="LARGE, MULTIFUNCTIONAL SECRETED PROTEIN"/>
    <property type="match status" value="1"/>
</dbReference>
<dbReference type="PATRIC" id="fig|1123057.7.peg.200"/>
<dbReference type="Gene3D" id="1.10.760.10">
    <property type="entry name" value="Cytochrome c-like domain"/>
    <property type="match status" value="1"/>
</dbReference>
<evidence type="ECO:0000256" key="3">
    <source>
        <dbReference type="ARBA" id="ARBA00023004"/>
    </source>
</evidence>
<organism evidence="6 7">
    <name type="scientific">Rhodonellum psychrophilum GCM71 = DSM 17998</name>
    <dbReference type="NCBI Taxonomy" id="1123057"/>
    <lineage>
        <taxon>Bacteria</taxon>
        <taxon>Pseudomonadati</taxon>
        <taxon>Bacteroidota</taxon>
        <taxon>Cytophagia</taxon>
        <taxon>Cytophagales</taxon>
        <taxon>Cytophagaceae</taxon>
        <taxon>Rhodonellum</taxon>
    </lineage>
</organism>
<dbReference type="eggNOG" id="COG2010">
    <property type="taxonomic scope" value="Bacteria"/>
</dbReference>
<dbReference type="NCBIfam" id="TIGR02603">
    <property type="entry name" value="CxxCH_TIGR02603"/>
    <property type="match status" value="1"/>
</dbReference>
<proteinExistence type="predicted"/>
<dbReference type="Pfam" id="PF23500">
    <property type="entry name" value="DUF7133"/>
    <property type="match status" value="1"/>
</dbReference>
<keyword evidence="1 4" id="KW-0349">Heme</keyword>
<dbReference type="EMBL" id="AWXR01000002">
    <property type="protein sequence ID" value="ERM84653.1"/>
    <property type="molecule type" value="Genomic_DNA"/>
</dbReference>
<keyword evidence="2 4" id="KW-0479">Metal-binding</keyword>
<comment type="caution">
    <text evidence="6">The sequence shown here is derived from an EMBL/GenBank/DDBJ whole genome shotgun (WGS) entry which is preliminary data.</text>
</comment>
<dbReference type="GO" id="GO:0020037">
    <property type="term" value="F:heme binding"/>
    <property type="evidence" value="ECO:0007669"/>
    <property type="project" value="InterPro"/>
</dbReference>
<dbReference type="InterPro" id="IPR009056">
    <property type="entry name" value="Cyt_c-like_dom"/>
</dbReference>
<dbReference type="InterPro" id="IPR055557">
    <property type="entry name" value="DUF7133"/>
</dbReference>
<dbReference type="Gene3D" id="2.120.10.30">
    <property type="entry name" value="TolB, C-terminal domain"/>
    <property type="match status" value="1"/>
</dbReference>
<dbReference type="InterPro" id="IPR011989">
    <property type="entry name" value="ARM-like"/>
</dbReference>
<gene>
    <name evidence="6" type="ORF">P872_23420</name>
</gene>
<evidence type="ECO:0000313" key="7">
    <source>
        <dbReference type="Proteomes" id="UP000016843"/>
    </source>
</evidence>
<evidence type="ECO:0000256" key="1">
    <source>
        <dbReference type="ARBA" id="ARBA00022617"/>
    </source>
</evidence>